<dbReference type="EMBL" id="PDEM01000026">
    <property type="protein sequence ID" value="PHZ84028.1"/>
    <property type="molecule type" value="Genomic_DNA"/>
</dbReference>
<evidence type="ECO:0000313" key="1">
    <source>
        <dbReference type="EMBL" id="PHZ84028.1"/>
    </source>
</evidence>
<dbReference type="InParanoid" id="A0A2G4YNY7"/>
<keyword evidence="2" id="KW-1185">Reference proteome</keyword>
<feature type="non-terminal residue" evidence="1">
    <location>
        <position position="1"/>
    </location>
</feature>
<reference evidence="1 2" key="1">
    <citation type="submission" date="2017-10" db="EMBL/GenBank/DDBJ databases">
        <title>Frigbacter circumglobatus gen. nov. sp. nov., isolated from sediment cultured in situ.</title>
        <authorList>
            <person name="Zhao Z."/>
        </authorList>
    </citation>
    <scope>NUCLEOTIDE SEQUENCE [LARGE SCALE GENOMIC DNA]</scope>
    <source>
        <strain evidence="1 2">ZYL</strain>
    </source>
</reference>
<evidence type="ECO:0000313" key="2">
    <source>
        <dbReference type="Proteomes" id="UP000229730"/>
    </source>
</evidence>
<gene>
    <name evidence="1" type="ORF">CRD36_13960</name>
</gene>
<sequence>NGNLTAFGGDSFTFDAENSGHYSANPEYWMNDRDKVVPGGVEGGIPTIVLQNQDLYLLPPATVLFDVP</sequence>
<dbReference type="RefSeq" id="WP_204602300.1">
    <property type="nucleotide sequence ID" value="NZ_PDEM01000026.1"/>
</dbReference>
<proteinExistence type="predicted"/>
<comment type="caution">
    <text evidence="1">The sequence shown here is derived from an EMBL/GenBank/DDBJ whole genome shotgun (WGS) entry which is preliminary data.</text>
</comment>
<name>A0A2G4YNY7_9PROT</name>
<protein>
    <submittedName>
        <fullName evidence="1">Uncharacterized protein</fullName>
    </submittedName>
</protein>
<accession>A0A2G4YNY7</accession>
<dbReference type="AlphaFoldDB" id="A0A2G4YNY7"/>
<dbReference type="Proteomes" id="UP000229730">
    <property type="component" value="Unassembled WGS sequence"/>
</dbReference>
<organism evidence="1 2">
    <name type="scientific">Paremcibacter congregatus</name>
    <dbReference type="NCBI Taxonomy" id="2043170"/>
    <lineage>
        <taxon>Bacteria</taxon>
        <taxon>Pseudomonadati</taxon>
        <taxon>Pseudomonadota</taxon>
        <taxon>Alphaproteobacteria</taxon>
        <taxon>Emcibacterales</taxon>
        <taxon>Emcibacteraceae</taxon>
        <taxon>Paremcibacter</taxon>
    </lineage>
</organism>